<evidence type="ECO:0000256" key="1">
    <source>
        <dbReference type="SAM" id="SignalP"/>
    </source>
</evidence>
<proteinExistence type="predicted"/>
<evidence type="ECO:0000313" key="3">
    <source>
        <dbReference type="Proteomes" id="UP000799766"/>
    </source>
</evidence>
<name>A0A6A6P038_9PEZI</name>
<evidence type="ECO:0000313" key="2">
    <source>
        <dbReference type="EMBL" id="KAF2457157.1"/>
    </source>
</evidence>
<protein>
    <recommendedName>
        <fullName evidence="4">Secreted protein</fullName>
    </recommendedName>
</protein>
<feature type="signal peptide" evidence="1">
    <location>
        <begin position="1"/>
        <end position="18"/>
    </location>
</feature>
<feature type="chain" id="PRO_5025353920" description="Secreted protein" evidence="1">
    <location>
        <begin position="19"/>
        <end position="83"/>
    </location>
</feature>
<dbReference type="Proteomes" id="UP000799766">
    <property type="component" value="Unassembled WGS sequence"/>
</dbReference>
<organism evidence="2 3">
    <name type="scientific">Lineolata rhizophorae</name>
    <dbReference type="NCBI Taxonomy" id="578093"/>
    <lineage>
        <taxon>Eukaryota</taxon>
        <taxon>Fungi</taxon>
        <taxon>Dikarya</taxon>
        <taxon>Ascomycota</taxon>
        <taxon>Pezizomycotina</taxon>
        <taxon>Dothideomycetes</taxon>
        <taxon>Dothideomycetes incertae sedis</taxon>
        <taxon>Lineolatales</taxon>
        <taxon>Lineolataceae</taxon>
        <taxon>Lineolata</taxon>
    </lineage>
</organism>
<keyword evidence="3" id="KW-1185">Reference proteome</keyword>
<accession>A0A6A6P038</accession>
<evidence type="ECO:0008006" key="4">
    <source>
        <dbReference type="Google" id="ProtNLM"/>
    </source>
</evidence>
<dbReference type="AlphaFoldDB" id="A0A6A6P038"/>
<sequence length="83" mass="9223">MRWHRRLVAWFMLRSGWFLRGSVVSLFASRRGDGNSEPHQKSFGGIYGAHADILHEVKALITSSFVAACLLGPRIDGTVHSLS</sequence>
<gene>
    <name evidence="2" type="ORF">BDY21DRAFT_35664</name>
</gene>
<dbReference type="EMBL" id="MU001681">
    <property type="protein sequence ID" value="KAF2457157.1"/>
    <property type="molecule type" value="Genomic_DNA"/>
</dbReference>
<keyword evidence="1" id="KW-0732">Signal</keyword>
<reference evidence="2" key="1">
    <citation type="journal article" date="2020" name="Stud. Mycol.">
        <title>101 Dothideomycetes genomes: a test case for predicting lifestyles and emergence of pathogens.</title>
        <authorList>
            <person name="Haridas S."/>
            <person name="Albert R."/>
            <person name="Binder M."/>
            <person name="Bloem J."/>
            <person name="Labutti K."/>
            <person name="Salamov A."/>
            <person name="Andreopoulos B."/>
            <person name="Baker S."/>
            <person name="Barry K."/>
            <person name="Bills G."/>
            <person name="Bluhm B."/>
            <person name="Cannon C."/>
            <person name="Castanera R."/>
            <person name="Culley D."/>
            <person name="Daum C."/>
            <person name="Ezra D."/>
            <person name="Gonzalez J."/>
            <person name="Henrissat B."/>
            <person name="Kuo A."/>
            <person name="Liang C."/>
            <person name="Lipzen A."/>
            <person name="Lutzoni F."/>
            <person name="Magnuson J."/>
            <person name="Mondo S."/>
            <person name="Nolan M."/>
            <person name="Ohm R."/>
            <person name="Pangilinan J."/>
            <person name="Park H.-J."/>
            <person name="Ramirez L."/>
            <person name="Alfaro M."/>
            <person name="Sun H."/>
            <person name="Tritt A."/>
            <person name="Yoshinaga Y."/>
            <person name="Zwiers L.-H."/>
            <person name="Turgeon B."/>
            <person name="Goodwin S."/>
            <person name="Spatafora J."/>
            <person name="Crous P."/>
            <person name="Grigoriev I."/>
        </authorList>
    </citation>
    <scope>NUCLEOTIDE SEQUENCE</scope>
    <source>
        <strain evidence="2">ATCC 16933</strain>
    </source>
</reference>